<evidence type="ECO:0000313" key="5">
    <source>
        <dbReference type="EMBL" id="MFD1221911.1"/>
    </source>
</evidence>
<dbReference type="PANTHER" id="PTHR33705">
    <property type="entry name" value="PHOSPHOCARRIER PROTEIN HPR"/>
    <property type="match status" value="1"/>
</dbReference>
<accession>A0ABW3UQ26</accession>
<sequence>MQKEFTIANPLGIHSRPAGDVMKKAKSFPCDVFITKAEKRVNAKSIVGVLALEMRCGDKVIVETKGEQEQEALDAVGAMLESILE</sequence>
<dbReference type="PROSITE" id="PS00589">
    <property type="entry name" value="PTS_HPR_SER"/>
    <property type="match status" value="1"/>
</dbReference>
<keyword evidence="6" id="KW-1185">Reference proteome</keyword>
<evidence type="ECO:0000256" key="3">
    <source>
        <dbReference type="ARBA" id="ARBA00022683"/>
    </source>
</evidence>
<dbReference type="EMBL" id="JBHTLU010000019">
    <property type="protein sequence ID" value="MFD1221911.1"/>
    <property type="molecule type" value="Genomic_DNA"/>
</dbReference>
<evidence type="ECO:0000256" key="2">
    <source>
        <dbReference type="ARBA" id="ARBA00022490"/>
    </source>
</evidence>
<dbReference type="RefSeq" id="WP_079912587.1">
    <property type="nucleotide sequence ID" value="NZ_BAABJG010000003.1"/>
</dbReference>
<dbReference type="InterPro" id="IPR035895">
    <property type="entry name" value="HPr-like_sf"/>
</dbReference>
<dbReference type="Proteomes" id="UP001597180">
    <property type="component" value="Unassembled WGS sequence"/>
</dbReference>
<proteinExistence type="predicted"/>
<evidence type="ECO:0000313" key="6">
    <source>
        <dbReference type="Proteomes" id="UP001597180"/>
    </source>
</evidence>
<gene>
    <name evidence="5" type="ORF">ACFQ4B_17465</name>
</gene>
<dbReference type="InterPro" id="IPR050399">
    <property type="entry name" value="HPr"/>
</dbReference>
<comment type="caution">
    <text evidence="5">The sequence shown here is derived from an EMBL/GenBank/DDBJ whole genome shotgun (WGS) entry which is preliminary data.</text>
</comment>
<feature type="domain" description="HPr" evidence="4">
    <location>
        <begin position="1"/>
        <end position="85"/>
    </location>
</feature>
<evidence type="ECO:0000259" key="4">
    <source>
        <dbReference type="PROSITE" id="PS51350"/>
    </source>
</evidence>
<protein>
    <submittedName>
        <fullName evidence="5">HPr family phosphocarrier protein</fullName>
    </submittedName>
</protein>
<organism evidence="5 6">
    <name type="scientific">Paenibacillus vulneris</name>
    <dbReference type="NCBI Taxonomy" id="1133364"/>
    <lineage>
        <taxon>Bacteria</taxon>
        <taxon>Bacillati</taxon>
        <taxon>Bacillota</taxon>
        <taxon>Bacilli</taxon>
        <taxon>Bacillales</taxon>
        <taxon>Paenibacillaceae</taxon>
        <taxon>Paenibacillus</taxon>
    </lineage>
</organism>
<dbReference type="InterPro" id="IPR000032">
    <property type="entry name" value="HPr-like"/>
</dbReference>
<comment type="subcellular location">
    <subcellularLocation>
        <location evidence="1">Cytoplasm</location>
    </subcellularLocation>
</comment>
<dbReference type="SUPFAM" id="SSF55594">
    <property type="entry name" value="HPr-like"/>
    <property type="match status" value="1"/>
</dbReference>
<dbReference type="PRINTS" id="PR00107">
    <property type="entry name" value="PHOSPHOCPHPR"/>
</dbReference>
<keyword evidence="3" id="KW-0598">Phosphotransferase system</keyword>
<dbReference type="NCBIfam" id="TIGR01003">
    <property type="entry name" value="PTS_HPr_family"/>
    <property type="match status" value="1"/>
</dbReference>
<name>A0ABW3UQ26_9BACL</name>
<evidence type="ECO:0000256" key="1">
    <source>
        <dbReference type="ARBA" id="ARBA00004496"/>
    </source>
</evidence>
<dbReference type="PANTHER" id="PTHR33705:SF2">
    <property type="entry name" value="PHOSPHOCARRIER PROTEIN NPR"/>
    <property type="match status" value="1"/>
</dbReference>
<keyword evidence="2" id="KW-0963">Cytoplasm</keyword>
<dbReference type="CDD" id="cd00367">
    <property type="entry name" value="PTS-HPr_like"/>
    <property type="match status" value="1"/>
</dbReference>
<dbReference type="PROSITE" id="PS51350">
    <property type="entry name" value="PTS_HPR_DOM"/>
    <property type="match status" value="1"/>
</dbReference>
<dbReference type="Gene3D" id="3.30.1340.10">
    <property type="entry name" value="HPr-like"/>
    <property type="match status" value="1"/>
</dbReference>
<dbReference type="InterPro" id="IPR002114">
    <property type="entry name" value="PTS_HPr_Ser_P_site"/>
</dbReference>
<reference evidence="6" key="1">
    <citation type="journal article" date="2019" name="Int. J. Syst. Evol. Microbiol.">
        <title>The Global Catalogue of Microorganisms (GCM) 10K type strain sequencing project: providing services to taxonomists for standard genome sequencing and annotation.</title>
        <authorList>
            <consortium name="The Broad Institute Genomics Platform"/>
            <consortium name="The Broad Institute Genome Sequencing Center for Infectious Disease"/>
            <person name="Wu L."/>
            <person name="Ma J."/>
        </authorList>
    </citation>
    <scope>NUCLEOTIDE SEQUENCE [LARGE SCALE GENOMIC DNA]</scope>
    <source>
        <strain evidence="6">CCUG 53270</strain>
    </source>
</reference>
<dbReference type="Pfam" id="PF00381">
    <property type="entry name" value="PTS-HPr"/>
    <property type="match status" value="1"/>
</dbReference>